<sequence length="144" mass="16306">MKLFICVLVLACFAAFVSSTCPTLYKTRSYGNTRFFLNAASNGVCGGQYSNNLRCRYVLVNSTENRRGGSVNLNLRNFQTESCCDYLTINYTSTSYRSSGYRLRGYQSNNLRYTLNTAPRSEVSIYLYTDRSVTRRAFFLTGSA</sequence>
<dbReference type="Proteomes" id="UP000095280">
    <property type="component" value="Unplaced"/>
</dbReference>
<reference evidence="2" key="1">
    <citation type="submission" date="2016-11" db="UniProtKB">
        <authorList>
            <consortium name="WormBaseParasite"/>
        </authorList>
    </citation>
    <scope>IDENTIFICATION</scope>
</reference>
<dbReference type="InterPro" id="IPR035914">
    <property type="entry name" value="Sperma_CUB_dom_sf"/>
</dbReference>
<evidence type="ECO:0000313" key="1">
    <source>
        <dbReference type="Proteomes" id="UP000095280"/>
    </source>
</evidence>
<dbReference type="AlphaFoldDB" id="A0A1I8GBD5"/>
<keyword evidence="1" id="KW-1185">Reference proteome</keyword>
<dbReference type="SUPFAM" id="SSF49854">
    <property type="entry name" value="Spermadhesin, CUB domain"/>
    <property type="match status" value="1"/>
</dbReference>
<name>A0A1I8GBD5_9PLAT</name>
<proteinExistence type="predicted"/>
<organism evidence="1 2">
    <name type="scientific">Macrostomum lignano</name>
    <dbReference type="NCBI Taxonomy" id="282301"/>
    <lineage>
        <taxon>Eukaryota</taxon>
        <taxon>Metazoa</taxon>
        <taxon>Spiralia</taxon>
        <taxon>Lophotrochozoa</taxon>
        <taxon>Platyhelminthes</taxon>
        <taxon>Rhabditophora</taxon>
        <taxon>Macrostomorpha</taxon>
        <taxon>Macrostomida</taxon>
        <taxon>Macrostomidae</taxon>
        <taxon>Macrostomum</taxon>
    </lineage>
</organism>
<evidence type="ECO:0000313" key="2">
    <source>
        <dbReference type="WBParaSite" id="maker-uti_cns_0001271-snap-gene-0.11-mRNA-1"/>
    </source>
</evidence>
<dbReference type="Gene3D" id="2.60.120.290">
    <property type="entry name" value="Spermadhesin, CUB domain"/>
    <property type="match status" value="1"/>
</dbReference>
<dbReference type="WBParaSite" id="maker-uti_cns_0001271-snap-gene-0.11-mRNA-1">
    <property type="protein sequence ID" value="maker-uti_cns_0001271-snap-gene-0.11-mRNA-1"/>
    <property type="gene ID" value="maker-uti_cns_0001271-snap-gene-0.11"/>
</dbReference>
<accession>A0A1I8GBD5</accession>
<protein>
    <submittedName>
        <fullName evidence="2">CUB domain-containing protein</fullName>
    </submittedName>
</protein>